<dbReference type="EMBL" id="JARRAG010000002">
    <property type="protein sequence ID" value="MDG3005191.1"/>
    <property type="molecule type" value="Genomic_DNA"/>
</dbReference>
<keyword evidence="1" id="KW-0812">Transmembrane</keyword>
<feature type="transmembrane region" description="Helical" evidence="1">
    <location>
        <begin position="20"/>
        <end position="38"/>
    </location>
</feature>
<accession>A0ABT6FC79</accession>
<gene>
    <name evidence="2" type="ORF">PZE19_15490</name>
</gene>
<comment type="caution">
    <text evidence="2">The sequence shown here is derived from an EMBL/GenBank/DDBJ whole genome shotgun (WGS) entry which is preliminary data.</text>
</comment>
<feature type="transmembrane region" description="Helical" evidence="1">
    <location>
        <begin position="106"/>
        <end position="126"/>
    </location>
</feature>
<evidence type="ECO:0000313" key="3">
    <source>
        <dbReference type="Proteomes" id="UP001216907"/>
    </source>
</evidence>
<evidence type="ECO:0000313" key="2">
    <source>
        <dbReference type="EMBL" id="MDG3005191.1"/>
    </source>
</evidence>
<keyword evidence="1" id="KW-1133">Transmembrane helix</keyword>
<keyword evidence="1" id="KW-0472">Membrane</keyword>
<dbReference type="RefSeq" id="WP_277861537.1">
    <property type="nucleotide sequence ID" value="NZ_JARRAG010000002.1"/>
</dbReference>
<proteinExistence type="predicted"/>
<evidence type="ECO:0000256" key="1">
    <source>
        <dbReference type="SAM" id="Phobius"/>
    </source>
</evidence>
<reference evidence="2 3" key="1">
    <citation type="submission" date="2023-03" db="EMBL/GenBank/DDBJ databases">
        <title>Paludisphaera mucosa sp. nov. a novel planctomycete from northern fen.</title>
        <authorList>
            <person name="Ivanova A."/>
        </authorList>
    </citation>
    <scope>NUCLEOTIDE SEQUENCE [LARGE SCALE GENOMIC DNA]</scope>
    <source>
        <strain evidence="2 3">Pla2</strain>
    </source>
</reference>
<protein>
    <recommendedName>
        <fullName evidence="4">Integral membrane protein</fullName>
    </recommendedName>
</protein>
<feature type="transmembrane region" description="Helical" evidence="1">
    <location>
        <begin position="50"/>
        <end position="72"/>
    </location>
</feature>
<dbReference type="Proteomes" id="UP001216907">
    <property type="component" value="Unassembled WGS sequence"/>
</dbReference>
<sequence>MSASFTQTTEGLPSPRATRLGPLAICLLCGTCGAWVGATVGWQGRAVPAGWVAPGLPGLLVGGLLGFILGMAPPTTVLVVSRTPWGLAVVYGGGLVWLAYRSWTTAGATGLCFFLAGPIAGAILYVRRKRRESRALGEPPA</sequence>
<name>A0ABT6FC79_9BACT</name>
<organism evidence="2 3">
    <name type="scientific">Paludisphaera mucosa</name>
    <dbReference type="NCBI Taxonomy" id="3030827"/>
    <lineage>
        <taxon>Bacteria</taxon>
        <taxon>Pseudomonadati</taxon>
        <taxon>Planctomycetota</taxon>
        <taxon>Planctomycetia</taxon>
        <taxon>Isosphaerales</taxon>
        <taxon>Isosphaeraceae</taxon>
        <taxon>Paludisphaera</taxon>
    </lineage>
</organism>
<keyword evidence="3" id="KW-1185">Reference proteome</keyword>
<feature type="transmembrane region" description="Helical" evidence="1">
    <location>
        <begin position="84"/>
        <end position="100"/>
    </location>
</feature>
<evidence type="ECO:0008006" key="4">
    <source>
        <dbReference type="Google" id="ProtNLM"/>
    </source>
</evidence>